<dbReference type="EMBL" id="PFAA01000025">
    <property type="protein sequence ID" value="PIT96797.1"/>
    <property type="molecule type" value="Genomic_DNA"/>
</dbReference>
<keyword evidence="1" id="KW-1133">Transmembrane helix</keyword>
<feature type="transmembrane region" description="Helical" evidence="1">
    <location>
        <begin position="27"/>
        <end position="48"/>
    </location>
</feature>
<evidence type="ECO:0000256" key="1">
    <source>
        <dbReference type="SAM" id="Phobius"/>
    </source>
</evidence>
<keyword evidence="1" id="KW-0472">Membrane</keyword>
<organism evidence="2 3">
    <name type="scientific">Candidatus Campbellbacteria bacterium CG10_big_fil_rev_8_21_14_0_10_35_52</name>
    <dbReference type="NCBI Taxonomy" id="1974527"/>
    <lineage>
        <taxon>Bacteria</taxon>
        <taxon>Candidatus Campbelliibacteriota</taxon>
    </lineage>
</organism>
<proteinExistence type="predicted"/>
<evidence type="ECO:0000313" key="3">
    <source>
        <dbReference type="Proteomes" id="UP000230481"/>
    </source>
</evidence>
<comment type="caution">
    <text evidence="2">The sequence shown here is derived from an EMBL/GenBank/DDBJ whole genome shotgun (WGS) entry which is preliminary data.</text>
</comment>
<gene>
    <name evidence="2" type="ORF">COT82_01250</name>
</gene>
<dbReference type="AlphaFoldDB" id="A0A2M6WVG4"/>
<protein>
    <submittedName>
        <fullName evidence="2">Uncharacterized protein</fullName>
    </submittedName>
</protein>
<sequence>MFHTINNMEETRQDSQINISQNNNSYILKYLIIAIAVLLALFFILFSADKDAGDLSVKQDASKKIYTEEEKLEILNSLHTGDLETGEIPSIEERREILNSLPSGDLETGEIPSIEERYRILNEM</sequence>
<name>A0A2M6WVG4_9BACT</name>
<accession>A0A2M6WVG4</accession>
<evidence type="ECO:0000313" key="2">
    <source>
        <dbReference type="EMBL" id="PIT96797.1"/>
    </source>
</evidence>
<dbReference type="Proteomes" id="UP000230481">
    <property type="component" value="Unassembled WGS sequence"/>
</dbReference>
<reference evidence="3" key="1">
    <citation type="submission" date="2017-09" db="EMBL/GenBank/DDBJ databases">
        <title>Depth-based differentiation of microbial function through sediment-hosted aquifers and enrichment of novel symbionts in the deep terrestrial subsurface.</title>
        <authorList>
            <person name="Probst A.J."/>
            <person name="Ladd B."/>
            <person name="Jarett J.K."/>
            <person name="Geller-Mcgrath D.E."/>
            <person name="Sieber C.M.K."/>
            <person name="Emerson J.B."/>
            <person name="Anantharaman K."/>
            <person name="Thomas B.C."/>
            <person name="Malmstrom R."/>
            <person name="Stieglmeier M."/>
            <person name="Klingl A."/>
            <person name="Woyke T."/>
            <person name="Ryan C.M."/>
            <person name="Banfield J.F."/>
        </authorList>
    </citation>
    <scope>NUCLEOTIDE SEQUENCE [LARGE SCALE GENOMIC DNA]</scope>
</reference>
<keyword evidence="1" id="KW-0812">Transmembrane</keyword>